<protein>
    <submittedName>
        <fullName evidence="3">Helix-turn-helix domain-containing protein</fullName>
    </submittedName>
</protein>
<dbReference type="PANTHER" id="PTHR46558">
    <property type="entry name" value="TRACRIPTIONAL REGULATORY PROTEIN-RELATED-RELATED"/>
    <property type="match status" value="1"/>
</dbReference>
<dbReference type="CDD" id="cd00093">
    <property type="entry name" value="HTH_XRE"/>
    <property type="match status" value="1"/>
</dbReference>
<evidence type="ECO:0000313" key="3">
    <source>
        <dbReference type="EMBL" id="MFC4666353.1"/>
    </source>
</evidence>
<keyword evidence="1" id="KW-0238">DNA-binding</keyword>
<comment type="caution">
    <text evidence="3">The sequence shown here is derived from an EMBL/GenBank/DDBJ whole genome shotgun (WGS) entry which is preliminary data.</text>
</comment>
<proteinExistence type="predicted"/>
<dbReference type="Gene3D" id="1.10.260.40">
    <property type="entry name" value="lambda repressor-like DNA-binding domains"/>
    <property type="match status" value="2"/>
</dbReference>
<name>A0ABV9K929_9PORP</name>
<keyword evidence="4" id="KW-1185">Reference proteome</keyword>
<dbReference type="InterPro" id="IPR001387">
    <property type="entry name" value="Cro/C1-type_HTH"/>
</dbReference>
<evidence type="ECO:0000313" key="4">
    <source>
        <dbReference type="Proteomes" id="UP001596020"/>
    </source>
</evidence>
<evidence type="ECO:0000256" key="1">
    <source>
        <dbReference type="ARBA" id="ARBA00023125"/>
    </source>
</evidence>
<dbReference type="RefSeq" id="WP_380079341.1">
    <property type="nucleotide sequence ID" value="NZ_JBHSGO010000194.1"/>
</dbReference>
<reference evidence="4" key="1">
    <citation type="journal article" date="2019" name="Int. J. Syst. Evol. Microbiol.">
        <title>The Global Catalogue of Microorganisms (GCM) 10K type strain sequencing project: providing services to taxonomists for standard genome sequencing and annotation.</title>
        <authorList>
            <consortium name="The Broad Institute Genomics Platform"/>
            <consortium name="The Broad Institute Genome Sequencing Center for Infectious Disease"/>
            <person name="Wu L."/>
            <person name="Ma J."/>
        </authorList>
    </citation>
    <scope>NUCLEOTIDE SEQUENCE [LARGE SCALE GENOMIC DNA]</scope>
    <source>
        <strain evidence="4">CGMCC 4.7357</strain>
    </source>
</reference>
<accession>A0ABV9K929</accession>
<dbReference type="Pfam" id="PF01381">
    <property type="entry name" value="HTH_3"/>
    <property type="match status" value="1"/>
</dbReference>
<dbReference type="InterPro" id="IPR010982">
    <property type="entry name" value="Lambda_DNA-bd_dom_sf"/>
</dbReference>
<organism evidence="3 4">
    <name type="scientific">Falsiporphyromonas endometrii</name>
    <dbReference type="NCBI Taxonomy" id="1387297"/>
    <lineage>
        <taxon>Bacteria</taxon>
        <taxon>Pseudomonadati</taxon>
        <taxon>Bacteroidota</taxon>
        <taxon>Bacteroidia</taxon>
        <taxon>Bacteroidales</taxon>
        <taxon>Porphyromonadaceae</taxon>
        <taxon>Falsiporphyromonas</taxon>
    </lineage>
</organism>
<dbReference type="PANTHER" id="PTHR46558:SF4">
    <property type="entry name" value="DNA-BIDING PHAGE PROTEIN"/>
    <property type="match status" value="1"/>
</dbReference>
<feature type="domain" description="HTH cro/C1-type" evidence="2">
    <location>
        <begin position="78"/>
        <end position="131"/>
    </location>
</feature>
<dbReference type="SUPFAM" id="SSF47413">
    <property type="entry name" value="lambda repressor-like DNA-binding domains"/>
    <property type="match status" value="2"/>
</dbReference>
<gene>
    <name evidence="3" type="ORF">ACFO3G_07065</name>
</gene>
<dbReference type="EMBL" id="JBHSGO010000194">
    <property type="protein sequence ID" value="MFC4666353.1"/>
    <property type="molecule type" value="Genomic_DNA"/>
</dbReference>
<dbReference type="PROSITE" id="PS50943">
    <property type="entry name" value="HTH_CROC1"/>
    <property type="match status" value="1"/>
</dbReference>
<sequence>MNRQEFCKILKCQREYKKITKSDVARRIGEMFHVVDNIEKAKYSSNMNLILRYVSAIESTLTLNGKQFSTHEELVDLFKIERKKSGTQDNFAKICGVSRVTVSKIENEQSSISVDVFLNMCTSLKIKIEIVNKECAIESKDQS</sequence>
<evidence type="ECO:0000259" key="2">
    <source>
        <dbReference type="PROSITE" id="PS50943"/>
    </source>
</evidence>
<dbReference type="Proteomes" id="UP001596020">
    <property type="component" value="Unassembled WGS sequence"/>
</dbReference>
<dbReference type="SMART" id="SM00530">
    <property type="entry name" value="HTH_XRE"/>
    <property type="match status" value="2"/>
</dbReference>